<dbReference type="AlphaFoldDB" id="A0A2S9H5L3"/>
<evidence type="ECO:0000256" key="5">
    <source>
        <dbReference type="SAM" id="MobiDB-lite"/>
    </source>
</evidence>
<evidence type="ECO:0000313" key="7">
    <source>
        <dbReference type="EMBL" id="PRC95274.1"/>
    </source>
</evidence>
<keyword evidence="8" id="KW-1185">Reference proteome</keyword>
<proteinExistence type="predicted"/>
<comment type="subcellular location">
    <subcellularLocation>
        <location evidence="1">Membrane</location>
        <topology evidence="1">Single-pass membrane protein</topology>
    </subcellularLocation>
</comment>
<evidence type="ECO:0000256" key="4">
    <source>
        <dbReference type="ARBA" id="ARBA00023136"/>
    </source>
</evidence>
<keyword evidence="2 6" id="KW-0812">Transmembrane</keyword>
<dbReference type="GO" id="GO:0016020">
    <property type="term" value="C:membrane"/>
    <property type="evidence" value="ECO:0007669"/>
    <property type="project" value="UniProtKB-SubCell"/>
</dbReference>
<sequence length="323" mass="35832">MSERVNINRAQVNGNGTLGVADSLTGSHYQIPKEPGRNSAFLLAGVMHVLLFMFLWIGIRWQSQEPVGVDAEIWDMTTREAAPLPKIEVAPPQPPEVEKTEPELTSKQVAQEQEQEQEAEIAIERARKQKIADEKLIEKKKIEDQLKEKQKEDQLKEKQKEEKLQEAKDEQKRKDDLQKDQKKQDLAKAAEQKKADALAKKQRDDNLKNLTSQVVGTGGTGDAVKSTGNNRVDPSYAGKIAAKIKSKMVYLGSDNGPDNPTVEFKIDLFPDGSLRGVPHKTKSSGVAQFDDAVDSAIRNAAPYPADKSGVVPQTIPLTYKLKD</sequence>
<dbReference type="SUPFAM" id="SSF74653">
    <property type="entry name" value="TolA/TonB C-terminal domain"/>
    <property type="match status" value="1"/>
</dbReference>
<name>A0A2S9H5L3_9BURK</name>
<comment type="caution">
    <text evidence="7">The sequence shown here is derived from an EMBL/GenBank/DDBJ whole genome shotgun (WGS) entry which is preliminary data.</text>
</comment>
<dbReference type="OrthoDB" id="5298892at2"/>
<protein>
    <submittedName>
        <fullName evidence="7">TonB family C-terminal domain</fullName>
    </submittedName>
</protein>
<evidence type="ECO:0000313" key="8">
    <source>
        <dbReference type="Proteomes" id="UP000237839"/>
    </source>
</evidence>
<keyword evidence="3 6" id="KW-1133">Transmembrane helix</keyword>
<gene>
    <name evidence="7" type="ORF">S2091_0469</name>
</gene>
<dbReference type="Proteomes" id="UP000237839">
    <property type="component" value="Unassembled WGS sequence"/>
</dbReference>
<reference evidence="7 8" key="1">
    <citation type="submission" date="2018-02" db="EMBL/GenBank/DDBJ databases">
        <title>Solimicrobium silvestre gen. nov., sp. nov., isolated from alpine forest soil.</title>
        <authorList>
            <person name="Margesin R."/>
            <person name="Albuquerque L."/>
            <person name="Zhang D.-C."/>
            <person name="Froufe H.J.C."/>
            <person name="Severino R."/>
            <person name="Roxo I."/>
            <person name="Egas C."/>
            <person name="Da Costa M.S."/>
        </authorList>
    </citation>
    <scope>NUCLEOTIDE SEQUENCE [LARGE SCALE GENOMIC DNA]</scope>
    <source>
        <strain evidence="7 8">S20-91</strain>
    </source>
</reference>
<dbReference type="Gene3D" id="3.30.1150.10">
    <property type="match status" value="1"/>
</dbReference>
<dbReference type="EMBL" id="PUGF01000001">
    <property type="protein sequence ID" value="PRC95274.1"/>
    <property type="molecule type" value="Genomic_DNA"/>
</dbReference>
<feature type="region of interest" description="Disordered" evidence="5">
    <location>
        <begin position="147"/>
        <end position="234"/>
    </location>
</feature>
<evidence type="ECO:0000256" key="6">
    <source>
        <dbReference type="SAM" id="Phobius"/>
    </source>
</evidence>
<dbReference type="NCBIfam" id="TIGR01352">
    <property type="entry name" value="tonB_Cterm"/>
    <property type="match status" value="1"/>
</dbReference>
<evidence type="ECO:0000256" key="1">
    <source>
        <dbReference type="ARBA" id="ARBA00004167"/>
    </source>
</evidence>
<accession>A0A2S9H5L3</accession>
<dbReference type="InterPro" id="IPR006260">
    <property type="entry name" value="TonB/TolA_C"/>
</dbReference>
<feature type="compositionally biased region" description="Basic and acidic residues" evidence="5">
    <location>
        <begin position="147"/>
        <end position="207"/>
    </location>
</feature>
<keyword evidence="4 6" id="KW-0472">Membrane</keyword>
<feature type="region of interest" description="Disordered" evidence="5">
    <location>
        <begin position="84"/>
        <end position="118"/>
    </location>
</feature>
<evidence type="ECO:0000256" key="2">
    <source>
        <dbReference type="ARBA" id="ARBA00022692"/>
    </source>
</evidence>
<dbReference type="Pfam" id="PF13103">
    <property type="entry name" value="TonB_2"/>
    <property type="match status" value="1"/>
</dbReference>
<feature type="transmembrane region" description="Helical" evidence="6">
    <location>
        <begin position="40"/>
        <end position="59"/>
    </location>
</feature>
<dbReference type="RefSeq" id="WP_105530141.1">
    <property type="nucleotide sequence ID" value="NZ_PUGF01000001.1"/>
</dbReference>
<organism evidence="7 8">
    <name type="scientific">Solimicrobium silvestre</name>
    <dbReference type="NCBI Taxonomy" id="2099400"/>
    <lineage>
        <taxon>Bacteria</taxon>
        <taxon>Pseudomonadati</taxon>
        <taxon>Pseudomonadota</taxon>
        <taxon>Betaproteobacteria</taxon>
        <taxon>Burkholderiales</taxon>
        <taxon>Oxalobacteraceae</taxon>
        <taxon>Solimicrobium</taxon>
    </lineage>
</organism>
<evidence type="ECO:0000256" key="3">
    <source>
        <dbReference type="ARBA" id="ARBA00022989"/>
    </source>
</evidence>